<feature type="domain" description="Histidine kinase/HSP90-like ATPase" evidence="10">
    <location>
        <begin position="309"/>
        <end position="393"/>
    </location>
</feature>
<dbReference type="Gene3D" id="3.30.565.10">
    <property type="entry name" value="Histidine kinase-like ATPase, C-terminal domain"/>
    <property type="match status" value="1"/>
</dbReference>
<feature type="transmembrane region" description="Helical" evidence="9">
    <location>
        <begin position="21"/>
        <end position="39"/>
    </location>
</feature>
<dbReference type="RefSeq" id="WP_118926738.1">
    <property type="nucleotide sequence ID" value="NZ_QXGH01000023.1"/>
</dbReference>
<evidence type="ECO:0000256" key="8">
    <source>
        <dbReference type="ARBA" id="ARBA00023012"/>
    </source>
</evidence>
<gene>
    <name evidence="12" type="ORF">D0Z08_18475</name>
</gene>
<keyword evidence="5" id="KW-0547">Nucleotide-binding</keyword>
<dbReference type="InterPro" id="IPR011712">
    <property type="entry name" value="Sig_transdc_His_kin_sub3_dim/P"/>
</dbReference>
<keyword evidence="9" id="KW-1133">Transmembrane helix</keyword>
<dbReference type="Proteomes" id="UP000283644">
    <property type="component" value="Unassembled WGS sequence"/>
</dbReference>
<keyword evidence="4" id="KW-0808">Transferase</keyword>
<reference evidence="12 13" key="1">
    <citation type="submission" date="2018-09" db="EMBL/GenBank/DDBJ databases">
        <title>Genome sequencing of Nocardioides immobilis CCTCC AB 2017083 for comparison to Nocardioides silvaticus.</title>
        <authorList>
            <person name="Li C."/>
            <person name="Wang G."/>
        </authorList>
    </citation>
    <scope>NUCLEOTIDE SEQUENCE [LARGE SCALE GENOMIC DNA]</scope>
    <source>
        <strain evidence="12 13">CCTCC AB 2017083</strain>
    </source>
</reference>
<dbReference type="InterPro" id="IPR036890">
    <property type="entry name" value="HATPase_C_sf"/>
</dbReference>
<dbReference type="SUPFAM" id="SSF55874">
    <property type="entry name" value="ATPase domain of HSP90 chaperone/DNA topoisomerase II/histidine kinase"/>
    <property type="match status" value="1"/>
</dbReference>
<dbReference type="GO" id="GO:0046983">
    <property type="term" value="F:protein dimerization activity"/>
    <property type="evidence" value="ECO:0007669"/>
    <property type="project" value="InterPro"/>
</dbReference>
<dbReference type="EC" id="2.7.13.3" evidence="2"/>
<comment type="catalytic activity">
    <reaction evidence="1">
        <text>ATP + protein L-histidine = ADP + protein N-phospho-L-histidine.</text>
        <dbReference type="EC" id="2.7.13.3"/>
    </reaction>
</comment>
<protein>
    <recommendedName>
        <fullName evidence="2">histidine kinase</fullName>
        <ecNumber evidence="2">2.7.13.3</ecNumber>
    </recommendedName>
</protein>
<evidence type="ECO:0000256" key="5">
    <source>
        <dbReference type="ARBA" id="ARBA00022741"/>
    </source>
</evidence>
<dbReference type="GO" id="GO:0016020">
    <property type="term" value="C:membrane"/>
    <property type="evidence" value="ECO:0007669"/>
    <property type="project" value="InterPro"/>
</dbReference>
<proteinExistence type="predicted"/>
<evidence type="ECO:0000256" key="7">
    <source>
        <dbReference type="ARBA" id="ARBA00022840"/>
    </source>
</evidence>
<dbReference type="PANTHER" id="PTHR24421">
    <property type="entry name" value="NITRATE/NITRITE SENSOR PROTEIN NARX-RELATED"/>
    <property type="match status" value="1"/>
</dbReference>
<dbReference type="GO" id="GO:0000155">
    <property type="term" value="F:phosphorelay sensor kinase activity"/>
    <property type="evidence" value="ECO:0007669"/>
    <property type="project" value="InterPro"/>
</dbReference>
<accession>A0A417XYR1</accession>
<evidence type="ECO:0000256" key="2">
    <source>
        <dbReference type="ARBA" id="ARBA00012438"/>
    </source>
</evidence>
<keyword evidence="9" id="KW-0812">Transmembrane</keyword>
<evidence type="ECO:0000256" key="9">
    <source>
        <dbReference type="SAM" id="Phobius"/>
    </source>
</evidence>
<dbReference type="CDD" id="cd16917">
    <property type="entry name" value="HATPase_UhpB-NarQ-NarX-like"/>
    <property type="match status" value="1"/>
</dbReference>
<dbReference type="AlphaFoldDB" id="A0A417XYR1"/>
<feature type="domain" description="Signal transduction histidine kinase subgroup 3 dimerisation and phosphoacceptor" evidence="11">
    <location>
        <begin position="200"/>
        <end position="265"/>
    </location>
</feature>
<keyword evidence="13" id="KW-1185">Reference proteome</keyword>
<keyword evidence="6 12" id="KW-0418">Kinase</keyword>
<feature type="transmembrane region" description="Helical" evidence="9">
    <location>
        <begin position="132"/>
        <end position="152"/>
    </location>
</feature>
<dbReference type="InterPro" id="IPR003594">
    <property type="entry name" value="HATPase_dom"/>
</dbReference>
<feature type="transmembrane region" description="Helical" evidence="9">
    <location>
        <begin position="102"/>
        <end position="120"/>
    </location>
</feature>
<feature type="transmembrane region" description="Helical" evidence="9">
    <location>
        <begin position="158"/>
        <end position="178"/>
    </location>
</feature>
<evidence type="ECO:0000259" key="10">
    <source>
        <dbReference type="Pfam" id="PF02518"/>
    </source>
</evidence>
<keyword evidence="7" id="KW-0067">ATP-binding</keyword>
<name>A0A417XYR1_9ACTN</name>
<evidence type="ECO:0000256" key="1">
    <source>
        <dbReference type="ARBA" id="ARBA00000085"/>
    </source>
</evidence>
<evidence type="ECO:0000256" key="3">
    <source>
        <dbReference type="ARBA" id="ARBA00022553"/>
    </source>
</evidence>
<evidence type="ECO:0000256" key="6">
    <source>
        <dbReference type="ARBA" id="ARBA00022777"/>
    </source>
</evidence>
<keyword evidence="9" id="KW-0472">Membrane</keyword>
<evidence type="ECO:0000259" key="11">
    <source>
        <dbReference type="Pfam" id="PF07730"/>
    </source>
</evidence>
<feature type="transmembrane region" description="Helical" evidence="9">
    <location>
        <begin position="45"/>
        <end position="64"/>
    </location>
</feature>
<comment type="caution">
    <text evidence="12">The sequence shown here is derived from an EMBL/GenBank/DDBJ whole genome shotgun (WGS) entry which is preliminary data.</text>
</comment>
<dbReference type="EMBL" id="QXGH01000023">
    <property type="protein sequence ID" value="RHW25499.1"/>
    <property type="molecule type" value="Genomic_DNA"/>
</dbReference>
<dbReference type="OrthoDB" id="227596at2"/>
<dbReference type="Pfam" id="PF07730">
    <property type="entry name" value="HisKA_3"/>
    <property type="match status" value="1"/>
</dbReference>
<sequence length="394" mass="40475">MTATVTVTGPGPRWLGDAAQLALAGLLALVVLPVGWTAVVEGEVATGWEAALLVALVAVHAAVATARQWPLASYAVGAVAELVLVAAPDLGGPTATAAGSDYGPVLLPSSLCFFVLLYAVSAHAPRPWPTVALVGGLVGCLLTVVRLWGFAGAALEGWTWWAMLGTATVGGTVAAWALGQFRATRLAWVAQLAERGAADERRRIAREMHDVVAHSLAVVVSHAEAGRLVVAQSPDRAPEILETIAGTGREALTEMRGLLGVLRDDEAPTDPQPGLADLPALVERLRDAGLAVEYDAADLATVPPGVGLTAYRVVQEALTNVARHARPGSGARVRVDRDPDGLRVVVVDDGGPPAAGAAPGRGLTGMRERVEAVGGSLEAGPVGTGWQVSARMPL</sequence>
<dbReference type="GO" id="GO:0005524">
    <property type="term" value="F:ATP binding"/>
    <property type="evidence" value="ECO:0007669"/>
    <property type="project" value="UniProtKB-KW"/>
</dbReference>
<organism evidence="12 13">
    <name type="scientific">Nocardioides immobilis</name>
    <dbReference type="NCBI Taxonomy" id="2049295"/>
    <lineage>
        <taxon>Bacteria</taxon>
        <taxon>Bacillati</taxon>
        <taxon>Actinomycetota</taxon>
        <taxon>Actinomycetes</taxon>
        <taxon>Propionibacteriales</taxon>
        <taxon>Nocardioidaceae</taxon>
        <taxon>Nocardioides</taxon>
    </lineage>
</organism>
<keyword evidence="3" id="KW-0597">Phosphoprotein</keyword>
<evidence type="ECO:0000313" key="13">
    <source>
        <dbReference type="Proteomes" id="UP000283644"/>
    </source>
</evidence>
<feature type="transmembrane region" description="Helical" evidence="9">
    <location>
        <begin position="71"/>
        <end position="90"/>
    </location>
</feature>
<dbReference type="Gene3D" id="1.20.5.1930">
    <property type="match status" value="1"/>
</dbReference>
<dbReference type="PANTHER" id="PTHR24421:SF10">
    <property type="entry name" value="NITRATE_NITRITE SENSOR PROTEIN NARQ"/>
    <property type="match status" value="1"/>
</dbReference>
<dbReference type="InterPro" id="IPR050482">
    <property type="entry name" value="Sensor_HK_TwoCompSys"/>
</dbReference>
<dbReference type="Pfam" id="PF02518">
    <property type="entry name" value="HATPase_c"/>
    <property type="match status" value="1"/>
</dbReference>
<evidence type="ECO:0000256" key="4">
    <source>
        <dbReference type="ARBA" id="ARBA00022679"/>
    </source>
</evidence>
<keyword evidence="8" id="KW-0902">Two-component regulatory system</keyword>
<evidence type="ECO:0000313" key="12">
    <source>
        <dbReference type="EMBL" id="RHW25499.1"/>
    </source>
</evidence>